<comment type="caution">
    <text evidence="1">The sequence shown here is derived from an EMBL/GenBank/DDBJ whole genome shotgun (WGS) entry which is preliminary data.</text>
</comment>
<proteinExistence type="predicted"/>
<keyword evidence="2" id="KW-1185">Reference proteome</keyword>
<accession>A0ACB8CDC8</accession>
<dbReference type="Proteomes" id="UP000821865">
    <property type="component" value="Chromosome 7"/>
</dbReference>
<name>A0ACB8CDC8_DERSI</name>
<protein>
    <submittedName>
        <fullName evidence="1">Uncharacterized protein</fullName>
    </submittedName>
</protein>
<gene>
    <name evidence="1" type="ORF">HPB49_005131</name>
</gene>
<dbReference type="EMBL" id="CM023476">
    <property type="protein sequence ID" value="KAH7940748.1"/>
    <property type="molecule type" value="Genomic_DNA"/>
</dbReference>
<sequence>MEGLGISPDGCAAVLPRVITKALPPDLGILYCQRLKEASSNHADTVVGTRDNSKEVKHLVTFLGFQGKATKESCLDQASSSASQRHHQRESRPLVLHSPSATLLSTEEKSPYTRPCLLCNQSDHIVRECSPSLTSEEKRIRLQACGHCFRCTKRNHVASEYQSIRTLQWTHWVG</sequence>
<evidence type="ECO:0000313" key="2">
    <source>
        <dbReference type="Proteomes" id="UP000821865"/>
    </source>
</evidence>
<organism evidence="1 2">
    <name type="scientific">Dermacentor silvarum</name>
    <name type="common">Tick</name>
    <dbReference type="NCBI Taxonomy" id="543639"/>
    <lineage>
        <taxon>Eukaryota</taxon>
        <taxon>Metazoa</taxon>
        <taxon>Ecdysozoa</taxon>
        <taxon>Arthropoda</taxon>
        <taxon>Chelicerata</taxon>
        <taxon>Arachnida</taxon>
        <taxon>Acari</taxon>
        <taxon>Parasitiformes</taxon>
        <taxon>Ixodida</taxon>
        <taxon>Ixodoidea</taxon>
        <taxon>Ixodidae</taxon>
        <taxon>Rhipicephalinae</taxon>
        <taxon>Dermacentor</taxon>
    </lineage>
</organism>
<evidence type="ECO:0000313" key="1">
    <source>
        <dbReference type="EMBL" id="KAH7940748.1"/>
    </source>
</evidence>
<reference evidence="1" key="1">
    <citation type="submission" date="2020-05" db="EMBL/GenBank/DDBJ databases">
        <title>Large-scale comparative analyses of tick genomes elucidate their genetic diversity and vector capacities.</title>
        <authorList>
            <person name="Jia N."/>
            <person name="Wang J."/>
            <person name="Shi W."/>
            <person name="Du L."/>
            <person name="Sun Y."/>
            <person name="Zhan W."/>
            <person name="Jiang J."/>
            <person name="Wang Q."/>
            <person name="Zhang B."/>
            <person name="Ji P."/>
            <person name="Sakyi L.B."/>
            <person name="Cui X."/>
            <person name="Yuan T."/>
            <person name="Jiang B."/>
            <person name="Yang W."/>
            <person name="Lam T.T.-Y."/>
            <person name="Chang Q."/>
            <person name="Ding S."/>
            <person name="Wang X."/>
            <person name="Zhu J."/>
            <person name="Ruan X."/>
            <person name="Zhao L."/>
            <person name="Wei J."/>
            <person name="Que T."/>
            <person name="Du C."/>
            <person name="Cheng J."/>
            <person name="Dai P."/>
            <person name="Han X."/>
            <person name="Huang E."/>
            <person name="Gao Y."/>
            <person name="Liu J."/>
            <person name="Shao H."/>
            <person name="Ye R."/>
            <person name="Li L."/>
            <person name="Wei W."/>
            <person name="Wang X."/>
            <person name="Wang C."/>
            <person name="Yang T."/>
            <person name="Huo Q."/>
            <person name="Li W."/>
            <person name="Guo W."/>
            <person name="Chen H."/>
            <person name="Zhou L."/>
            <person name="Ni X."/>
            <person name="Tian J."/>
            <person name="Zhou Y."/>
            <person name="Sheng Y."/>
            <person name="Liu T."/>
            <person name="Pan Y."/>
            <person name="Xia L."/>
            <person name="Li J."/>
            <person name="Zhao F."/>
            <person name="Cao W."/>
        </authorList>
    </citation>
    <scope>NUCLEOTIDE SEQUENCE</scope>
    <source>
        <strain evidence="1">Dsil-2018</strain>
    </source>
</reference>